<proteinExistence type="predicted"/>
<accession>A0A0V1G8Q7</accession>
<keyword evidence="2" id="KW-1185">Reference proteome</keyword>
<dbReference type="AlphaFoldDB" id="A0A0V1G8Q7"/>
<organism evidence="1 2">
    <name type="scientific">Trichinella pseudospiralis</name>
    <name type="common">Parasitic roundworm</name>
    <dbReference type="NCBI Taxonomy" id="6337"/>
    <lineage>
        <taxon>Eukaryota</taxon>
        <taxon>Metazoa</taxon>
        <taxon>Ecdysozoa</taxon>
        <taxon>Nematoda</taxon>
        <taxon>Enoplea</taxon>
        <taxon>Dorylaimia</taxon>
        <taxon>Trichinellida</taxon>
        <taxon>Trichinellidae</taxon>
        <taxon>Trichinella</taxon>
    </lineage>
</organism>
<feature type="non-terminal residue" evidence="1">
    <location>
        <position position="74"/>
    </location>
</feature>
<evidence type="ECO:0000313" key="2">
    <source>
        <dbReference type="Proteomes" id="UP000054805"/>
    </source>
</evidence>
<reference evidence="1 2" key="1">
    <citation type="submission" date="2015-01" db="EMBL/GenBank/DDBJ databases">
        <title>Evolution of Trichinella species and genotypes.</title>
        <authorList>
            <person name="Korhonen P.K."/>
            <person name="Edoardo P."/>
            <person name="Giuseppe L.R."/>
            <person name="Gasser R.B."/>
        </authorList>
    </citation>
    <scope>NUCLEOTIDE SEQUENCE [LARGE SCALE GENOMIC DNA]</scope>
    <source>
        <strain evidence="1">ISS588</strain>
    </source>
</reference>
<name>A0A0V1G8Q7_TRIPS</name>
<comment type="caution">
    <text evidence="1">The sequence shown here is derived from an EMBL/GenBank/DDBJ whole genome shotgun (WGS) entry which is preliminary data.</text>
</comment>
<sequence>LELSLRTSRGPTKSIPTLLNGLAGFTLIAGRSPIRCWNGRAAARRQQIPHVRRTRLTALRPRRIQNLSLNAARV</sequence>
<protein>
    <submittedName>
        <fullName evidence="1">Uncharacterized protein</fullName>
    </submittedName>
</protein>
<feature type="non-terminal residue" evidence="1">
    <location>
        <position position="1"/>
    </location>
</feature>
<dbReference type="EMBL" id="JYDS01005154">
    <property type="protein sequence ID" value="KRY94603.1"/>
    <property type="molecule type" value="Genomic_DNA"/>
</dbReference>
<evidence type="ECO:0000313" key="1">
    <source>
        <dbReference type="EMBL" id="KRY94603.1"/>
    </source>
</evidence>
<dbReference type="Proteomes" id="UP000054805">
    <property type="component" value="Unassembled WGS sequence"/>
</dbReference>
<gene>
    <name evidence="1" type="ORF">T4B_3310</name>
</gene>